<dbReference type="Proteomes" id="UP000507470">
    <property type="component" value="Unassembled WGS sequence"/>
</dbReference>
<evidence type="ECO:0000256" key="3">
    <source>
        <dbReference type="ARBA" id="ARBA00022692"/>
    </source>
</evidence>
<feature type="transmembrane region" description="Helical" evidence="7">
    <location>
        <begin position="113"/>
        <end position="135"/>
    </location>
</feature>
<dbReference type="GO" id="GO:0005886">
    <property type="term" value="C:plasma membrane"/>
    <property type="evidence" value="ECO:0007669"/>
    <property type="project" value="TreeGrafter"/>
</dbReference>
<evidence type="ECO:0000256" key="1">
    <source>
        <dbReference type="ARBA" id="ARBA00004141"/>
    </source>
</evidence>
<feature type="transmembrane region" description="Helical" evidence="7">
    <location>
        <begin position="147"/>
        <end position="166"/>
    </location>
</feature>
<feature type="transmembrane region" description="Helical" evidence="7">
    <location>
        <begin position="457"/>
        <end position="478"/>
    </location>
</feature>
<reference evidence="8 9" key="1">
    <citation type="submission" date="2020-06" db="EMBL/GenBank/DDBJ databases">
        <authorList>
            <person name="Li R."/>
            <person name="Bekaert M."/>
        </authorList>
    </citation>
    <scope>NUCLEOTIDE SEQUENCE [LARGE SCALE GENOMIC DNA]</scope>
    <source>
        <strain evidence="9">wild</strain>
    </source>
</reference>
<proteinExistence type="inferred from homology"/>
<dbReference type="OrthoDB" id="200954at2759"/>
<feature type="region of interest" description="Disordered" evidence="6">
    <location>
        <begin position="220"/>
        <end position="240"/>
    </location>
</feature>
<keyword evidence="9" id="KW-1185">Reference proteome</keyword>
<sequence>MYNISGKETVTLNKLQTVFNHNTSLQSTTNNTNSFTSCSSLTNSDERKDCVLKHCVSVEDVLKLHSIPLNRPLTLEDVNNIAPALLFQKTSCQEVVHKKEEGGHKVEAPSGQVWGFGFLFVTIINICSLSGAVVLPCMKKTFYQKVLIFMVGLAVGSLAANALLVLIPEALGLMYTEDHEIRDNYIIKSAIVIAGVYLFFLIERFLKIALKIKQTPTHSHGHEYYGVPNEPNEEENQYPSIKQNTPVNVNAKYKNTNNLPVHLHMSKSESSFSSTRPLDDKTPSMGSFDTLEDKHDTDERSSNNGGFLNGEAKRPEKKEKKQVATVAWMIIFGDGLHNFIDGLTIGAAFTDNILAGISICVSVFCEELPHELGDFAILLNSGMTVKKALMYNFLSACMCYFGLIVGILLGENTTAHDWVFAIAAGMFLYISLVDMMPEMNSAAESEENKKNIGSLQIFILQNVGLVFGFTVILIMSIYGGEINFEK</sequence>
<name>A0A6J8A1B1_MYTCO</name>
<dbReference type="GO" id="GO:0140410">
    <property type="term" value="F:monoatomic cation:bicarbonate symporter activity"/>
    <property type="evidence" value="ECO:0007669"/>
    <property type="project" value="TreeGrafter"/>
</dbReference>
<evidence type="ECO:0000256" key="2">
    <source>
        <dbReference type="ARBA" id="ARBA00006939"/>
    </source>
</evidence>
<keyword evidence="3 7" id="KW-0812">Transmembrane</keyword>
<keyword evidence="4 7" id="KW-1133">Transmembrane helix</keyword>
<comment type="subcellular location">
    <subcellularLocation>
        <location evidence="1">Membrane</location>
        <topology evidence="1">Multi-pass membrane protein</topology>
    </subcellularLocation>
</comment>
<protein>
    <submittedName>
        <fullName evidence="8">SLC39A14</fullName>
    </submittedName>
</protein>
<evidence type="ECO:0000313" key="8">
    <source>
        <dbReference type="EMBL" id="CAC5360206.1"/>
    </source>
</evidence>
<dbReference type="InterPro" id="IPR050799">
    <property type="entry name" value="ZIP_Transporter"/>
</dbReference>
<dbReference type="PANTHER" id="PTHR12191:SF37">
    <property type="entry name" value="ZINC TRANSPORTER FOI"/>
    <property type="match status" value="1"/>
</dbReference>
<evidence type="ECO:0000256" key="5">
    <source>
        <dbReference type="ARBA" id="ARBA00023136"/>
    </source>
</evidence>
<evidence type="ECO:0000256" key="7">
    <source>
        <dbReference type="SAM" id="Phobius"/>
    </source>
</evidence>
<feature type="transmembrane region" description="Helical" evidence="7">
    <location>
        <begin position="389"/>
        <end position="409"/>
    </location>
</feature>
<evidence type="ECO:0000256" key="6">
    <source>
        <dbReference type="SAM" id="MobiDB-lite"/>
    </source>
</evidence>
<dbReference type="EMBL" id="CACVKT020000551">
    <property type="protein sequence ID" value="CAC5360206.1"/>
    <property type="molecule type" value="Genomic_DNA"/>
</dbReference>
<dbReference type="InterPro" id="IPR003689">
    <property type="entry name" value="ZIP"/>
</dbReference>
<dbReference type="GO" id="GO:0005385">
    <property type="term" value="F:zinc ion transmembrane transporter activity"/>
    <property type="evidence" value="ECO:0007669"/>
    <property type="project" value="TreeGrafter"/>
</dbReference>
<dbReference type="PANTHER" id="PTHR12191">
    <property type="entry name" value="SOLUTE CARRIER FAMILY 39"/>
    <property type="match status" value="1"/>
</dbReference>
<dbReference type="GO" id="GO:0071578">
    <property type="term" value="P:zinc ion import across plasma membrane"/>
    <property type="evidence" value="ECO:0007669"/>
    <property type="project" value="TreeGrafter"/>
</dbReference>
<evidence type="ECO:0000256" key="4">
    <source>
        <dbReference type="ARBA" id="ARBA00022989"/>
    </source>
</evidence>
<accession>A0A6J8A1B1</accession>
<evidence type="ECO:0000313" key="9">
    <source>
        <dbReference type="Proteomes" id="UP000507470"/>
    </source>
</evidence>
<feature type="transmembrane region" description="Helical" evidence="7">
    <location>
        <begin position="186"/>
        <end position="206"/>
    </location>
</feature>
<keyword evidence="5 7" id="KW-0472">Membrane</keyword>
<comment type="similarity">
    <text evidence="2">Belongs to the ZIP transporter (TC 2.A.5) family.</text>
</comment>
<organism evidence="8 9">
    <name type="scientific">Mytilus coruscus</name>
    <name type="common">Sea mussel</name>
    <dbReference type="NCBI Taxonomy" id="42192"/>
    <lineage>
        <taxon>Eukaryota</taxon>
        <taxon>Metazoa</taxon>
        <taxon>Spiralia</taxon>
        <taxon>Lophotrochozoa</taxon>
        <taxon>Mollusca</taxon>
        <taxon>Bivalvia</taxon>
        <taxon>Autobranchia</taxon>
        <taxon>Pteriomorphia</taxon>
        <taxon>Mytilida</taxon>
        <taxon>Mytiloidea</taxon>
        <taxon>Mytilidae</taxon>
        <taxon>Mytilinae</taxon>
        <taxon>Mytilus</taxon>
    </lineage>
</organism>
<dbReference type="AlphaFoldDB" id="A0A6J8A1B1"/>
<feature type="compositionally biased region" description="Basic and acidic residues" evidence="6">
    <location>
        <begin position="291"/>
        <end position="301"/>
    </location>
</feature>
<feature type="region of interest" description="Disordered" evidence="6">
    <location>
        <begin position="269"/>
        <end position="316"/>
    </location>
</feature>
<dbReference type="Pfam" id="PF02535">
    <property type="entry name" value="Zip"/>
    <property type="match status" value="1"/>
</dbReference>
<dbReference type="GO" id="GO:0030003">
    <property type="term" value="P:intracellular monoatomic cation homeostasis"/>
    <property type="evidence" value="ECO:0007669"/>
    <property type="project" value="TreeGrafter"/>
</dbReference>
<gene>
    <name evidence="8" type="ORF">MCOR_2761</name>
</gene>
<feature type="transmembrane region" description="Helical" evidence="7">
    <location>
        <begin position="415"/>
        <end position="436"/>
    </location>
</feature>